<gene>
    <name evidence="9" type="ORF">B5808_18605</name>
</gene>
<dbReference type="EMBL" id="CP020715">
    <property type="protein sequence ID" value="ARJ07010.1"/>
    <property type="molecule type" value="Genomic_DNA"/>
</dbReference>
<keyword evidence="5" id="KW-0812">Transmembrane</keyword>
<keyword evidence="10" id="KW-1185">Reference proteome</keyword>
<comment type="subcellular location">
    <subcellularLocation>
        <location evidence="1">Cell membrane</location>
        <topology evidence="1">Multi-pass membrane protein</topology>
    </subcellularLocation>
</comment>
<protein>
    <recommendedName>
        <fullName evidence="8">Autoinducer 2 import system permease protein LsrD</fullName>
    </recommendedName>
</protein>
<reference evidence="9 10" key="1">
    <citation type="submission" date="2017-04" db="EMBL/GenBank/DDBJ databases">
        <authorList>
            <person name="Afonso C.L."/>
            <person name="Miller P.J."/>
            <person name="Scott M.A."/>
            <person name="Spackman E."/>
            <person name="Goraichik I."/>
            <person name="Dimitrov K.M."/>
            <person name="Suarez D.L."/>
            <person name="Swayne D.E."/>
        </authorList>
    </citation>
    <scope>NUCLEOTIDE SEQUENCE [LARGE SCALE GENOMIC DNA]</scope>
    <source>
        <strain evidence="10">XA(T)</strain>
    </source>
</reference>
<dbReference type="Pfam" id="PF02653">
    <property type="entry name" value="BPD_transp_2"/>
    <property type="match status" value="1"/>
</dbReference>
<dbReference type="PANTHER" id="PTHR32196:SF71">
    <property type="entry name" value="AUTOINDUCER 2 IMPORT SYSTEM PERMEASE PROTEIN LSRD"/>
    <property type="match status" value="1"/>
</dbReference>
<accession>A0A1X9LY82</accession>
<dbReference type="CDD" id="cd06579">
    <property type="entry name" value="TM_PBP1_transp_AraH_like"/>
    <property type="match status" value="1"/>
</dbReference>
<dbReference type="GO" id="GO:0022857">
    <property type="term" value="F:transmembrane transporter activity"/>
    <property type="evidence" value="ECO:0007669"/>
    <property type="project" value="InterPro"/>
</dbReference>
<evidence type="ECO:0000313" key="10">
    <source>
        <dbReference type="Proteomes" id="UP000192775"/>
    </source>
</evidence>
<evidence type="ECO:0000256" key="7">
    <source>
        <dbReference type="ARBA" id="ARBA00023136"/>
    </source>
</evidence>
<name>A0A1X9LY82_9MICO</name>
<evidence type="ECO:0000256" key="8">
    <source>
        <dbReference type="ARBA" id="ARBA00039381"/>
    </source>
</evidence>
<keyword evidence="4" id="KW-0997">Cell inner membrane</keyword>
<proteinExistence type="predicted"/>
<evidence type="ECO:0000256" key="3">
    <source>
        <dbReference type="ARBA" id="ARBA00022475"/>
    </source>
</evidence>
<evidence type="ECO:0000313" key="9">
    <source>
        <dbReference type="EMBL" id="ARJ07010.1"/>
    </source>
</evidence>
<evidence type="ECO:0000256" key="4">
    <source>
        <dbReference type="ARBA" id="ARBA00022519"/>
    </source>
</evidence>
<dbReference type="KEGG" id="cphy:B5808_18605"/>
<keyword evidence="3" id="KW-1003">Cell membrane</keyword>
<dbReference type="PANTHER" id="PTHR32196">
    <property type="entry name" value="ABC TRANSPORTER PERMEASE PROTEIN YPHD-RELATED-RELATED"/>
    <property type="match status" value="1"/>
</dbReference>
<dbReference type="InterPro" id="IPR001851">
    <property type="entry name" value="ABC_transp_permease"/>
</dbReference>
<organism evidence="9 10">
    <name type="scientific">Cnuibacter physcomitrellae</name>
    <dbReference type="NCBI Taxonomy" id="1619308"/>
    <lineage>
        <taxon>Bacteria</taxon>
        <taxon>Bacillati</taxon>
        <taxon>Actinomycetota</taxon>
        <taxon>Actinomycetes</taxon>
        <taxon>Micrococcales</taxon>
        <taxon>Microbacteriaceae</taxon>
        <taxon>Cnuibacter</taxon>
    </lineage>
</organism>
<dbReference type="GO" id="GO:0005886">
    <property type="term" value="C:plasma membrane"/>
    <property type="evidence" value="ECO:0007669"/>
    <property type="project" value="UniProtKB-SubCell"/>
</dbReference>
<dbReference type="Proteomes" id="UP000192775">
    <property type="component" value="Chromosome"/>
</dbReference>
<evidence type="ECO:0000256" key="1">
    <source>
        <dbReference type="ARBA" id="ARBA00004651"/>
    </source>
</evidence>
<evidence type="ECO:0000256" key="6">
    <source>
        <dbReference type="ARBA" id="ARBA00022989"/>
    </source>
</evidence>
<evidence type="ECO:0000256" key="2">
    <source>
        <dbReference type="ARBA" id="ARBA00022448"/>
    </source>
</evidence>
<keyword evidence="7" id="KW-0472">Membrane</keyword>
<sequence length="332" mass="33529">MSNASAFLARSGRTLAPLAGLIVVLVAAAITTPGSFTVDVLRLVLFQIGLIGVTAIGQTLVLLVGGIDLSIGAVMTLATVIVATTTNGDDSALLVAVVLAVLAGLAVGAANSALVQLRSVPPFVATFATFVLVQGIIVAWTRGAPSGAIPDAMRWLGIGRLFDFIPVPAVVFAVLAVVVGLVLVRTTLGRRVYATGANPRAARLSGVPTGWIVTGAYLASALTAVLAGLINAGYIGYVDAGLSRSLDLNSIAAAVIGGVALTGGKGRIGQTVVGVVLLAVLLTWLVQLGAGAGAQLIVSGIVILGAVWLQSGRFTLSTIRHLTRRTTTAERG</sequence>
<dbReference type="RefSeq" id="WP_085021148.1">
    <property type="nucleotide sequence ID" value="NZ_BMHD01000001.1"/>
</dbReference>
<keyword evidence="2" id="KW-0813">Transport</keyword>
<evidence type="ECO:0000256" key="5">
    <source>
        <dbReference type="ARBA" id="ARBA00022692"/>
    </source>
</evidence>
<dbReference type="AlphaFoldDB" id="A0A1X9LY82"/>
<keyword evidence="6" id="KW-1133">Transmembrane helix</keyword>
<dbReference type="STRING" id="1619308.B5808_18605"/>